<evidence type="ECO:0000256" key="10">
    <source>
        <dbReference type="SAM" id="MobiDB-lite"/>
    </source>
</evidence>
<feature type="compositionally biased region" description="Basic and acidic residues" evidence="10">
    <location>
        <begin position="558"/>
        <end position="571"/>
    </location>
</feature>
<dbReference type="Proteomes" id="UP000801492">
    <property type="component" value="Unassembled WGS sequence"/>
</dbReference>
<keyword evidence="12" id="KW-1185">Reference proteome</keyword>
<evidence type="ECO:0000256" key="2">
    <source>
        <dbReference type="ARBA" id="ARBA00006419"/>
    </source>
</evidence>
<dbReference type="PANTHER" id="PTHR21311:SF0">
    <property type="entry name" value="CONSERVED OLIGOMERIC GOLGI COMPLEX SUBUNIT 8"/>
    <property type="match status" value="1"/>
</dbReference>
<dbReference type="InterPro" id="IPR016632">
    <property type="entry name" value="COG8_Metazoal_Plant"/>
</dbReference>
<protein>
    <recommendedName>
        <fullName evidence="3 9">Conserved oligomeric Golgi complex subunit 8</fullName>
        <shortName evidence="9">COG complex subunit 8</shortName>
    </recommendedName>
    <alternativeName>
        <fullName evidence="8 9">Component of oligomeric Golgi complex 8</fullName>
    </alternativeName>
</protein>
<name>A0A8K0CZV5_IGNLU</name>
<comment type="caution">
    <text evidence="11">The sequence shown here is derived from an EMBL/GenBank/DDBJ whole genome shotgun (WGS) entry which is preliminary data.</text>
</comment>
<evidence type="ECO:0000256" key="6">
    <source>
        <dbReference type="ARBA" id="ARBA00023034"/>
    </source>
</evidence>
<accession>A0A8K0CZV5</accession>
<dbReference type="GO" id="GO:0015031">
    <property type="term" value="P:protein transport"/>
    <property type="evidence" value="ECO:0007669"/>
    <property type="project" value="UniProtKB-UniRule"/>
</dbReference>
<evidence type="ECO:0000256" key="8">
    <source>
        <dbReference type="ARBA" id="ARBA00031347"/>
    </source>
</evidence>
<evidence type="ECO:0000313" key="12">
    <source>
        <dbReference type="Proteomes" id="UP000801492"/>
    </source>
</evidence>
<dbReference type="InterPro" id="IPR007255">
    <property type="entry name" value="COG8"/>
</dbReference>
<comment type="subunit">
    <text evidence="9">Component of the conserved oligomeric Golgi complex which is composed of eight different subunits and is required for normal Golgi morphology and localization.</text>
</comment>
<sequence>MNPETENLLNLLFTSEDYAKLEYNVNFNEYLWKIGTLKSDELSKEPNKLKEEKTSILEQTQELAVSNYKTFIQTAECSRDLFESFNSIEERLNNLLENMPEFEEKCQRFATNTSGINMLRRLNSLTLTRSAQLLEILELPQLMDSFIKDGLYEDALELATYVRRLYAKHPDIPIFESIVEEINKTWLIMLHHLLAQLKQDIQLSRCLQIVSYLRRMEVFTEAELRLKFLQTRELWLKQSLNSIVESCANHRLNKIIEVTRVNLFSIITQYKAIFNDDEHGPLTSLKNQNINQNIIFFSWIRDQIFDFLNTLENELTTEVTSIESILGQCMYFGLSFSRVGCDFRAAMVPIFNKAIACNFQTAILKATRNFEKNMERFTLINKNHPNVPWKNKSSDPIQPPETLLEFYPLAEYLNQVLAAFNELRLCPPLAIIKDVINCLEESLMVISRAILVLYGQEQQAFTSNSKDAFIRLCLCFVDDLIPYMQKCINIIYPPNFVSSHISCSVQNLQKEGIISLDKNQVIEPLKHLLPVKIEPVVNTDVVQLDDKDNIENSGENCSVDKVENSDTDKDFVPIVEQS</sequence>
<dbReference type="PIRSF" id="PIRSF015415">
    <property type="entry name" value="COG8"/>
    <property type="match status" value="1"/>
</dbReference>
<evidence type="ECO:0000256" key="4">
    <source>
        <dbReference type="ARBA" id="ARBA00022448"/>
    </source>
</evidence>
<dbReference type="Pfam" id="PF04124">
    <property type="entry name" value="Dor1"/>
    <property type="match status" value="1"/>
</dbReference>
<evidence type="ECO:0000256" key="3">
    <source>
        <dbReference type="ARBA" id="ARBA00020983"/>
    </source>
</evidence>
<dbReference type="OrthoDB" id="1661054at2759"/>
<evidence type="ECO:0000256" key="7">
    <source>
        <dbReference type="ARBA" id="ARBA00023136"/>
    </source>
</evidence>
<dbReference type="GO" id="GO:0006891">
    <property type="term" value="P:intra-Golgi vesicle-mediated transport"/>
    <property type="evidence" value="ECO:0007669"/>
    <property type="project" value="TreeGrafter"/>
</dbReference>
<keyword evidence="5 9" id="KW-0653">Protein transport</keyword>
<evidence type="ECO:0000256" key="9">
    <source>
        <dbReference type="PIRNR" id="PIRNR015415"/>
    </source>
</evidence>
<gene>
    <name evidence="11" type="ORF">ILUMI_09375</name>
</gene>
<comment type="subcellular location">
    <subcellularLocation>
        <location evidence="1 9">Golgi apparatus membrane</location>
        <topology evidence="1 9">Peripheral membrane protein</topology>
    </subcellularLocation>
</comment>
<evidence type="ECO:0000313" key="11">
    <source>
        <dbReference type="EMBL" id="KAF2896798.1"/>
    </source>
</evidence>
<keyword evidence="7 9" id="KW-0472">Membrane</keyword>
<keyword evidence="4 9" id="KW-0813">Transport</keyword>
<evidence type="ECO:0000256" key="5">
    <source>
        <dbReference type="ARBA" id="ARBA00022927"/>
    </source>
</evidence>
<dbReference type="InterPro" id="IPR016159">
    <property type="entry name" value="Cullin_repeat-like_dom_sf"/>
</dbReference>
<proteinExistence type="inferred from homology"/>
<dbReference type="GO" id="GO:0000139">
    <property type="term" value="C:Golgi membrane"/>
    <property type="evidence" value="ECO:0007669"/>
    <property type="project" value="UniProtKB-SubCell"/>
</dbReference>
<dbReference type="SUPFAM" id="SSF74788">
    <property type="entry name" value="Cullin repeat-like"/>
    <property type="match status" value="1"/>
</dbReference>
<dbReference type="GO" id="GO:0017119">
    <property type="term" value="C:Golgi transport complex"/>
    <property type="evidence" value="ECO:0007669"/>
    <property type="project" value="UniProtKB-UniRule"/>
</dbReference>
<feature type="region of interest" description="Disordered" evidence="10">
    <location>
        <begin position="552"/>
        <end position="578"/>
    </location>
</feature>
<comment type="similarity">
    <text evidence="2 9">Belongs to the COG8 family.</text>
</comment>
<reference evidence="11" key="1">
    <citation type="submission" date="2019-08" db="EMBL/GenBank/DDBJ databases">
        <title>The genome of the North American firefly Photinus pyralis.</title>
        <authorList>
            <consortium name="Photinus pyralis genome working group"/>
            <person name="Fallon T.R."/>
            <person name="Sander Lower S.E."/>
            <person name="Weng J.-K."/>
        </authorList>
    </citation>
    <scope>NUCLEOTIDE SEQUENCE</scope>
    <source>
        <strain evidence="11">TRF0915ILg1</strain>
        <tissue evidence="11">Whole body</tissue>
    </source>
</reference>
<organism evidence="11 12">
    <name type="scientific">Ignelater luminosus</name>
    <name type="common">Cucubano</name>
    <name type="synonym">Pyrophorus luminosus</name>
    <dbReference type="NCBI Taxonomy" id="2038154"/>
    <lineage>
        <taxon>Eukaryota</taxon>
        <taxon>Metazoa</taxon>
        <taxon>Ecdysozoa</taxon>
        <taxon>Arthropoda</taxon>
        <taxon>Hexapoda</taxon>
        <taxon>Insecta</taxon>
        <taxon>Pterygota</taxon>
        <taxon>Neoptera</taxon>
        <taxon>Endopterygota</taxon>
        <taxon>Coleoptera</taxon>
        <taxon>Polyphaga</taxon>
        <taxon>Elateriformia</taxon>
        <taxon>Elateroidea</taxon>
        <taxon>Elateridae</taxon>
        <taxon>Agrypninae</taxon>
        <taxon>Pyrophorini</taxon>
        <taxon>Ignelater</taxon>
    </lineage>
</organism>
<evidence type="ECO:0000256" key="1">
    <source>
        <dbReference type="ARBA" id="ARBA00004395"/>
    </source>
</evidence>
<dbReference type="PANTHER" id="PTHR21311">
    <property type="entry name" value="CONSERVED OLIGOMERIC GOLGI COMPLEX COMPONENT 8"/>
    <property type="match status" value="1"/>
</dbReference>
<dbReference type="AlphaFoldDB" id="A0A8K0CZV5"/>
<dbReference type="EMBL" id="VTPC01004738">
    <property type="protein sequence ID" value="KAF2896798.1"/>
    <property type="molecule type" value="Genomic_DNA"/>
</dbReference>
<keyword evidence="6 9" id="KW-0333">Golgi apparatus</keyword>